<proteinExistence type="predicted"/>
<keyword evidence="3" id="KW-1185">Reference proteome</keyword>
<evidence type="ECO:0000313" key="2">
    <source>
        <dbReference type="EMBL" id="KAF5549762.1"/>
    </source>
</evidence>
<dbReference type="Proteomes" id="UP000574317">
    <property type="component" value="Unassembled WGS sequence"/>
</dbReference>
<accession>A0A8H5J7L1</accession>
<dbReference type="Pfam" id="PF20248">
    <property type="entry name" value="DUF6603"/>
    <property type="match status" value="1"/>
</dbReference>
<evidence type="ECO:0000313" key="3">
    <source>
        <dbReference type="Proteomes" id="UP000574317"/>
    </source>
</evidence>
<feature type="domain" description="DUF6603" evidence="1">
    <location>
        <begin position="1"/>
        <end position="84"/>
    </location>
</feature>
<name>A0A8H5J7L1_9HYPO</name>
<organism evidence="2 3">
    <name type="scientific">Fusarium napiforme</name>
    <dbReference type="NCBI Taxonomy" id="42672"/>
    <lineage>
        <taxon>Eukaryota</taxon>
        <taxon>Fungi</taxon>
        <taxon>Dikarya</taxon>
        <taxon>Ascomycota</taxon>
        <taxon>Pezizomycotina</taxon>
        <taxon>Sordariomycetes</taxon>
        <taxon>Hypocreomycetidae</taxon>
        <taxon>Hypocreales</taxon>
        <taxon>Nectriaceae</taxon>
        <taxon>Fusarium</taxon>
        <taxon>Fusarium fujikuroi species complex</taxon>
    </lineage>
</organism>
<dbReference type="EMBL" id="JAAOAO010000293">
    <property type="protein sequence ID" value="KAF5549762.1"/>
    <property type="molecule type" value="Genomic_DNA"/>
</dbReference>
<reference evidence="2 3" key="1">
    <citation type="submission" date="2020-05" db="EMBL/GenBank/DDBJ databases">
        <title>Identification and distribution of gene clusters putatively required for synthesis of sphingolipid metabolism inhibitors in phylogenetically diverse species of the filamentous fungus Fusarium.</title>
        <authorList>
            <person name="Kim H.-S."/>
            <person name="Busman M."/>
            <person name="Brown D.W."/>
            <person name="Divon H."/>
            <person name="Uhlig S."/>
            <person name="Proctor R.H."/>
        </authorList>
    </citation>
    <scope>NUCLEOTIDE SEQUENCE [LARGE SCALE GENOMIC DNA]</scope>
    <source>
        <strain evidence="2 3">NRRL 25196</strain>
    </source>
</reference>
<comment type="caution">
    <text evidence="2">The sequence shown here is derived from an EMBL/GenBank/DDBJ whole genome shotgun (WGS) entry which is preliminary data.</text>
</comment>
<evidence type="ECO:0000259" key="1">
    <source>
        <dbReference type="Pfam" id="PF20248"/>
    </source>
</evidence>
<protein>
    <submittedName>
        <fullName evidence="2">Transcriptional activator srcap</fullName>
    </submittedName>
</protein>
<dbReference type="AlphaFoldDB" id="A0A8H5J7L1"/>
<gene>
    <name evidence="2" type="ORF">FNAPI_7938</name>
</gene>
<sequence length="137" mass="15259">MLDVNAVLFLQFNPDMQIRIYGVAIRDVPFLAADIKFTYAELRIACTLDIDASSSRLDAQLSPQSFVFDEGCHLTAGIDLSVWFDAFIELLVSFRPFHLTAGGGIAEDDIGRDQCQLGRDGPFYGQDSPRRLQDVLI</sequence>
<dbReference type="InterPro" id="IPR046538">
    <property type="entry name" value="DUF6603"/>
</dbReference>